<accession>A0A2A2LHU7</accession>
<name>A0A2A2LHU7_9BILA</name>
<evidence type="ECO:0000313" key="2">
    <source>
        <dbReference type="EMBL" id="PAV85836.1"/>
    </source>
</evidence>
<dbReference type="OrthoDB" id="5854685at2759"/>
<sequence length="153" mass="15975">MPSGESLTAIRKGKIDVGGMIQKFNRQACTSTATAPVHHRPPSAAQTSAGRKSIPNGYGHSSSSAGNSYHPSSSHSNGYGVYSVSQNGYANGNGTLSRSIGGTVRMSTRAPHSQPHTYNHGNHTATVTAQSQPVAASPRSSVARQVTTFFIHL</sequence>
<dbReference type="EMBL" id="LIAE01006718">
    <property type="protein sequence ID" value="PAV85836.1"/>
    <property type="molecule type" value="Genomic_DNA"/>
</dbReference>
<dbReference type="Proteomes" id="UP000218231">
    <property type="component" value="Unassembled WGS sequence"/>
</dbReference>
<feature type="compositionally biased region" description="Polar residues" evidence="1">
    <location>
        <begin position="59"/>
        <end position="76"/>
    </location>
</feature>
<keyword evidence="3" id="KW-1185">Reference proteome</keyword>
<evidence type="ECO:0000256" key="1">
    <source>
        <dbReference type="SAM" id="MobiDB-lite"/>
    </source>
</evidence>
<dbReference type="AlphaFoldDB" id="A0A2A2LHU7"/>
<comment type="caution">
    <text evidence="2">The sequence shown here is derived from an EMBL/GenBank/DDBJ whole genome shotgun (WGS) entry which is preliminary data.</text>
</comment>
<organism evidence="2 3">
    <name type="scientific">Diploscapter pachys</name>
    <dbReference type="NCBI Taxonomy" id="2018661"/>
    <lineage>
        <taxon>Eukaryota</taxon>
        <taxon>Metazoa</taxon>
        <taxon>Ecdysozoa</taxon>
        <taxon>Nematoda</taxon>
        <taxon>Chromadorea</taxon>
        <taxon>Rhabditida</taxon>
        <taxon>Rhabditina</taxon>
        <taxon>Rhabditomorpha</taxon>
        <taxon>Rhabditoidea</taxon>
        <taxon>Rhabditidae</taxon>
        <taxon>Diploscapter</taxon>
    </lineage>
</organism>
<reference evidence="2 3" key="1">
    <citation type="journal article" date="2017" name="Curr. Biol.">
        <title>Genome architecture and evolution of a unichromosomal asexual nematode.</title>
        <authorList>
            <person name="Fradin H."/>
            <person name="Zegar C."/>
            <person name="Gutwein M."/>
            <person name="Lucas J."/>
            <person name="Kovtun M."/>
            <person name="Corcoran D."/>
            <person name="Baugh L.R."/>
            <person name="Kiontke K."/>
            <person name="Gunsalus K."/>
            <person name="Fitch D.H."/>
            <person name="Piano F."/>
        </authorList>
    </citation>
    <scope>NUCLEOTIDE SEQUENCE [LARGE SCALE GENOMIC DNA]</scope>
    <source>
        <strain evidence="2">PF1309</strain>
    </source>
</reference>
<evidence type="ECO:0000313" key="3">
    <source>
        <dbReference type="Proteomes" id="UP000218231"/>
    </source>
</evidence>
<protein>
    <submittedName>
        <fullName evidence="2">Uncharacterized protein</fullName>
    </submittedName>
</protein>
<gene>
    <name evidence="2" type="ORF">WR25_01947</name>
</gene>
<proteinExistence type="predicted"/>
<feature type="region of interest" description="Disordered" evidence="1">
    <location>
        <begin position="31"/>
        <end position="76"/>
    </location>
</feature>